<dbReference type="EC" id="2.4.1.-" evidence="5"/>
<dbReference type="InterPro" id="IPR029044">
    <property type="entry name" value="Nucleotide-diphossugar_trans"/>
</dbReference>
<reference evidence="5 6" key="1">
    <citation type="submission" date="2023-07" db="EMBL/GenBank/DDBJ databases">
        <title>Sorghum-associated microbial communities from plants grown in Nebraska, USA.</title>
        <authorList>
            <person name="Schachtman D."/>
        </authorList>
    </citation>
    <scope>NUCLEOTIDE SEQUENCE [LARGE SCALE GENOMIC DNA]</scope>
    <source>
        <strain evidence="5 6">DS1607</strain>
    </source>
</reference>
<sequence length="308" mass="34577">MNSKKDRPSVLVLMATYNGAPWVRAQVDSIMSQKGVDVHLVISDDRSKDGTVSMLQTIFGSDTRVEIREREKSSGSAGANFGSMIRDATDCLDYDFVALADQDDIWNEEKLLHAVTALAGAQGGYSCAAEAFWDDGRKKVLRQSPILRRADFLYEGAGQGCTFVLPSETFSHVQLFCKKNEALVLPFHYHDWLIYLIVRARGFNWIFDQASWIRYRQHAGNEIGARKGIRSVMRRLTMISDGWYRRQIEMAGAIYLASGGRDPLVLKLIERHRARAKRAILAIQVLAHGRRKLPDRGVLSVAAALGYI</sequence>
<evidence type="ECO:0000256" key="3">
    <source>
        <dbReference type="ARBA" id="ARBA00022679"/>
    </source>
</evidence>
<dbReference type="Gene3D" id="3.90.550.10">
    <property type="entry name" value="Spore Coat Polysaccharide Biosynthesis Protein SpsA, Chain A"/>
    <property type="match status" value="1"/>
</dbReference>
<dbReference type="Proteomes" id="UP001226867">
    <property type="component" value="Unassembled WGS sequence"/>
</dbReference>
<protein>
    <submittedName>
        <fullName evidence="5">Rhamnosyltransferase</fullName>
        <ecNumber evidence="5">2.4.1.-</ecNumber>
    </submittedName>
</protein>
<dbReference type="RefSeq" id="WP_307691948.1">
    <property type="nucleotide sequence ID" value="NZ_JAUSRO010000016.1"/>
</dbReference>
<evidence type="ECO:0000313" key="5">
    <source>
        <dbReference type="EMBL" id="MDP9902195.1"/>
    </source>
</evidence>
<dbReference type="GO" id="GO:0016757">
    <property type="term" value="F:glycosyltransferase activity"/>
    <property type="evidence" value="ECO:0007669"/>
    <property type="project" value="UniProtKB-KW"/>
</dbReference>
<dbReference type="InterPro" id="IPR050834">
    <property type="entry name" value="Glycosyltransf_2"/>
</dbReference>
<feature type="domain" description="Glycosyltransferase 2-like" evidence="4">
    <location>
        <begin position="12"/>
        <end position="120"/>
    </location>
</feature>
<gene>
    <name evidence="5" type="ORF">J2W36_004471</name>
</gene>
<comment type="caution">
    <text evidence="5">The sequence shown here is derived from an EMBL/GenBank/DDBJ whole genome shotgun (WGS) entry which is preliminary data.</text>
</comment>
<name>A0ABT9SDD6_9BURK</name>
<keyword evidence="2 5" id="KW-0328">Glycosyltransferase</keyword>
<organism evidence="5 6">
    <name type="scientific">Variovorax ginsengisoli</name>
    <dbReference type="NCBI Taxonomy" id="363844"/>
    <lineage>
        <taxon>Bacteria</taxon>
        <taxon>Pseudomonadati</taxon>
        <taxon>Pseudomonadota</taxon>
        <taxon>Betaproteobacteria</taxon>
        <taxon>Burkholderiales</taxon>
        <taxon>Comamonadaceae</taxon>
        <taxon>Variovorax</taxon>
    </lineage>
</organism>
<evidence type="ECO:0000256" key="1">
    <source>
        <dbReference type="ARBA" id="ARBA00006739"/>
    </source>
</evidence>
<accession>A0ABT9SDD6</accession>
<dbReference type="PANTHER" id="PTHR43685">
    <property type="entry name" value="GLYCOSYLTRANSFERASE"/>
    <property type="match status" value="1"/>
</dbReference>
<dbReference type="EMBL" id="JAUSRO010000016">
    <property type="protein sequence ID" value="MDP9902195.1"/>
    <property type="molecule type" value="Genomic_DNA"/>
</dbReference>
<keyword evidence="6" id="KW-1185">Reference proteome</keyword>
<proteinExistence type="inferred from homology"/>
<comment type="similarity">
    <text evidence="1">Belongs to the glycosyltransferase 2 family.</text>
</comment>
<dbReference type="Pfam" id="PF00535">
    <property type="entry name" value="Glycos_transf_2"/>
    <property type="match status" value="1"/>
</dbReference>
<dbReference type="PANTHER" id="PTHR43685:SF5">
    <property type="entry name" value="GLYCOSYLTRANSFERASE EPSE-RELATED"/>
    <property type="match status" value="1"/>
</dbReference>
<dbReference type="SUPFAM" id="SSF53448">
    <property type="entry name" value="Nucleotide-diphospho-sugar transferases"/>
    <property type="match status" value="1"/>
</dbReference>
<evidence type="ECO:0000256" key="2">
    <source>
        <dbReference type="ARBA" id="ARBA00022676"/>
    </source>
</evidence>
<dbReference type="InterPro" id="IPR001173">
    <property type="entry name" value="Glyco_trans_2-like"/>
</dbReference>
<evidence type="ECO:0000313" key="6">
    <source>
        <dbReference type="Proteomes" id="UP001226867"/>
    </source>
</evidence>
<keyword evidence="3 5" id="KW-0808">Transferase</keyword>
<evidence type="ECO:0000259" key="4">
    <source>
        <dbReference type="Pfam" id="PF00535"/>
    </source>
</evidence>